<keyword evidence="1" id="KW-1133">Transmembrane helix</keyword>
<dbReference type="Proteomes" id="UP000196402">
    <property type="component" value="Unassembled WGS sequence"/>
</dbReference>
<evidence type="ECO:0000256" key="1">
    <source>
        <dbReference type="SAM" id="Phobius"/>
    </source>
</evidence>
<dbReference type="AlphaFoldDB" id="A0A1G4E6A2"/>
<gene>
    <name evidence="2" type="ORF">PVT01_000032100</name>
</gene>
<keyword evidence="1" id="KW-0472">Membrane</keyword>
<feature type="transmembrane region" description="Helical" evidence="1">
    <location>
        <begin position="12"/>
        <end position="30"/>
    </location>
</feature>
<feature type="transmembrane region" description="Helical" evidence="1">
    <location>
        <begin position="165"/>
        <end position="185"/>
    </location>
</feature>
<sequence>MLLLGKYNMKDSLNLVVFLNFFTFMFLVWNPENDVCHLGKDLEIKFKHHRSSSNSFNRLLAKNEYKEELDDLNLGENLVDYETPLNINNEEDVTSTYEYLKKRKPINLYSYKKGYKNRYSKKKGLAKIDCYCEQLLFNKFDNIYYLAENNKHDKKSYKKKFMNKYGYTLILFSLIPFLGLIYPMIFNKHNTLLSKCCFKGCSNNHHSTGAQSQPRNNHESKDYTLLNIDENTWNIIDTIQRVTLCLSVIIVLCVIFYILVKVIKYERLKARKDKMTVKEYCRLCKNIFI</sequence>
<evidence type="ECO:0008006" key="4">
    <source>
        <dbReference type="Google" id="ProtNLM"/>
    </source>
</evidence>
<feature type="transmembrane region" description="Helical" evidence="1">
    <location>
        <begin position="239"/>
        <end position="260"/>
    </location>
</feature>
<dbReference type="EMBL" id="FLYH01000054">
    <property type="protein sequence ID" value="SCA59671.1"/>
    <property type="molecule type" value="Genomic_DNA"/>
</dbReference>
<name>A0A1G4E6A2_PLAVI</name>
<dbReference type="InterPro" id="IPR022139">
    <property type="entry name" value="Fam-L/Fam-M-like_plasmodium"/>
</dbReference>
<dbReference type="VEuPathDB" id="PlasmoDB:PVPAM_000038600"/>
<organism evidence="2 3">
    <name type="scientific">Plasmodium vivax</name>
    <name type="common">malaria parasite P. vivax</name>
    <dbReference type="NCBI Taxonomy" id="5855"/>
    <lineage>
        <taxon>Eukaryota</taxon>
        <taxon>Sar</taxon>
        <taxon>Alveolata</taxon>
        <taxon>Apicomplexa</taxon>
        <taxon>Aconoidasida</taxon>
        <taxon>Haemosporida</taxon>
        <taxon>Plasmodiidae</taxon>
        <taxon>Plasmodium</taxon>
        <taxon>Plasmodium (Plasmodium)</taxon>
    </lineage>
</organism>
<evidence type="ECO:0000313" key="2">
    <source>
        <dbReference type="EMBL" id="SCA59671.1"/>
    </source>
</evidence>
<accession>A0A1G4E6A2</accession>
<protein>
    <recommendedName>
        <fullName evidence="4">Variable surface protein</fullName>
    </recommendedName>
</protein>
<keyword evidence="1" id="KW-0812">Transmembrane</keyword>
<dbReference type="VEuPathDB" id="PlasmoDB:PVP01_0003340"/>
<dbReference type="Pfam" id="PF12420">
    <property type="entry name" value="DUF3671"/>
    <property type="match status" value="1"/>
</dbReference>
<proteinExistence type="predicted"/>
<reference evidence="2 3" key="1">
    <citation type="submission" date="2016-07" db="EMBL/GenBank/DDBJ databases">
        <authorList>
            <consortium name="Pathogen Informatics"/>
        </authorList>
    </citation>
    <scope>NUCLEOTIDE SEQUENCE [LARGE SCALE GENOMIC DNA]</scope>
</reference>
<dbReference type="VEuPathDB" id="PlasmoDB:PVW1_040031400"/>
<evidence type="ECO:0000313" key="3">
    <source>
        <dbReference type="Proteomes" id="UP000196402"/>
    </source>
</evidence>